<dbReference type="GO" id="GO:0004175">
    <property type="term" value="F:endopeptidase activity"/>
    <property type="evidence" value="ECO:0007669"/>
    <property type="project" value="UniProtKB-ARBA"/>
</dbReference>
<dbReference type="Pfam" id="PF02517">
    <property type="entry name" value="Rce1-like"/>
    <property type="match status" value="1"/>
</dbReference>
<proteinExistence type="predicted"/>
<evidence type="ECO:0000259" key="2">
    <source>
        <dbReference type="Pfam" id="PF02517"/>
    </source>
</evidence>
<organism evidence="3 4">
    <name type="scientific">Klugiella xanthotipulae</name>
    <dbReference type="NCBI Taxonomy" id="244735"/>
    <lineage>
        <taxon>Bacteria</taxon>
        <taxon>Bacillati</taxon>
        <taxon>Actinomycetota</taxon>
        <taxon>Actinomycetes</taxon>
        <taxon>Micrococcales</taxon>
        <taxon>Microbacteriaceae</taxon>
        <taxon>Klugiella</taxon>
    </lineage>
</organism>
<dbReference type="Proteomes" id="UP000318331">
    <property type="component" value="Unassembled WGS sequence"/>
</dbReference>
<accession>A0A543I3V7</accession>
<feature type="transmembrane region" description="Helical" evidence="1">
    <location>
        <begin position="75"/>
        <end position="93"/>
    </location>
</feature>
<feature type="transmembrane region" description="Helical" evidence="1">
    <location>
        <begin position="206"/>
        <end position="231"/>
    </location>
</feature>
<feature type="transmembrane region" description="Helical" evidence="1">
    <location>
        <begin position="155"/>
        <end position="174"/>
    </location>
</feature>
<dbReference type="EMBL" id="VFPN01000001">
    <property type="protein sequence ID" value="TQM65231.1"/>
    <property type="molecule type" value="Genomic_DNA"/>
</dbReference>
<keyword evidence="4" id="KW-1185">Reference proteome</keyword>
<feature type="transmembrane region" description="Helical" evidence="1">
    <location>
        <begin position="238"/>
        <end position="263"/>
    </location>
</feature>
<name>A0A543I3V7_9MICO</name>
<reference evidence="3 4" key="1">
    <citation type="submission" date="2019-06" db="EMBL/GenBank/DDBJ databases">
        <title>Sequencing the genomes of 1000 actinobacteria strains.</title>
        <authorList>
            <person name="Klenk H.-P."/>
        </authorList>
    </citation>
    <scope>NUCLEOTIDE SEQUENCE [LARGE SCALE GENOMIC DNA]</scope>
    <source>
        <strain evidence="3 4">DSM 18031</strain>
    </source>
</reference>
<feature type="domain" description="CAAX prenyl protease 2/Lysostaphin resistance protein A-like" evidence="2">
    <location>
        <begin position="150"/>
        <end position="238"/>
    </location>
</feature>
<protein>
    <recommendedName>
        <fullName evidence="2">CAAX prenyl protease 2/Lysostaphin resistance protein A-like domain-containing protein</fullName>
    </recommendedName>
</protein>
<evidence type="ECO:0000313" key="4">
    <source>
        <dbReference type="Proteomes" id="UP000318331"/>
    </source>
</evidence>
<dbReference type="GO" id="GO:0080120">
    <property type="term" value="P:CAAX-box protein maturation"/>
    <property type="evidence" value="ECO:0007669"/>
    <property type="project" value="UniProtKB-ARBA"/>
</dbReference>
<sequence length="288" mass="31989">MREDLDALTLKKLRKSFTNPEWLVGDNLKDKKNWLLGSLILLLGLYLLNWGLSIERAFRCLADGTPPQGRWVDDLATSAYVPVVVAILSLAVLKYASGRFTASFPRKRYQWSELTYVGFAWALPIFFTRLIATWVPETPCVTSSERIPLFSLYQLGGPIEEVWFAAVISIWMLLMTEHPRAKFIGVILGGGVLRGIFHVFQGWESIGLFVWGACAALLVAMTGRWLLLFFLHLLNNALVYSFGSSALEAATCALFVCVVIWGVSESKNKKVPLHSKLPKGAAGGDDCS</sequence>
<feature type="transmembrane region" description="Helical" evidence="1">
    <location>
        <begin position="34"/>
        <end position="52"/>
    </location>
</feature>
<keyword evidence="1" id="KW-1133">Transmembrane helix</keyword>
<gene>
    <name evidence="3" type="ORF">FB466_0021</name>
</gene>
<comment type="caution">
    <text evidence="3">The sequence shown here is derived from an EMBL/GenBank/DDBJ whole genome shotgun (WGS) entry which is preliminary data.</text>
</comment>
<evidence type="ECO:0000313" key="3">
    <source>
        <dbReference type="EMBL" id="TQM65231.1"/>
    </source>
</evidence>
<keyword evidence="1" id="KW-0472">Membrane</keyword>
<evidence type="ECO:0000256" key="1">
    <source>
        <dbReference type="SAM" id="Phobius"/>
    </source>
</evidence>
<dbReference type="RefSeq" id="WP_141914853.1">
    <property type="nucleotide sequence ID" value="NZ_BAAAYS010000007.1"/>
</dbReference>
<keyword evidence="1" id="KW-0812">Transmembrane</keyword>
<dbReference type="InterPro" id="IPR003675">
    <property type="entry name" value="Rce1/LyrA-like_dom"/>
</dbReference>
<dbReference type="AlphaFoldDB" id="A0A543I3V7"/>
<feature type="transmembrane region" description="Helical" evidence="1">
    <location>
        <begin position="114"/>
        <end position="135"/>
    </location>
</feature>
<dbReference type="OrthoDB" id="4453618at2"/>